<evidence type="ECO:0000313" key="2">
    <source>
        <dbReference type="EMBL" id="BAX25095.1"/>
    </source>
</evidence>
<accession>A0A1V1H7T1</accession>
<sequence length="99" mass="11060">MAHDGMLKTEMQADDSRTTHKTFRDSFEGLEFDFRTANDFPHTLLNQQAYNLQFSCVDVATVTRHVLLEIRGGQMGRATVGRPGHDILVAGTAQARHMA</sequence>
<dbReference type="EMBL" id="AP011472">
    <property type="protein sequence ID" value="BAX25095.1"/>
    <property type="molecule type" value="Genomic_DNA"/>
</dbReference>
<reference evidence="2" key="1">
    <citation type="submission" date="2009-05" db="EMBL/GenBank/DDBJ databases">
        <title>Oryza sativa Japonica Group genomic DNA, chromosome 6, BAC clone:KMK0024M20, cultivar:Khau Mac Kho.</title>
        <authorList>
            <person name="Matsumoto T."/>
            <person name="Wu J."/>
            <person name="Kanamori H."/>
        </authorList>
    </citation>
    <scope>NUCLEOTIDE SEQUENCE</scope>
    <source>
        <strain evidence="2">IRGC 100882</strain>
    </source>
</reference>
<protein>
    <submittedName>
        <fullName evidence="2">Uncharacterized protein</fullName>
    </submittedName>
</protein>
<proteinExistence type="predicted"/>
<name>A0A1V1H7T1_9ORYZ</name>
<feature type="region of interest" description="Disordered" evidence="1">
    <location>
        <begin position="1"/>
        <end position="20"/>
    </location>
</feature>
<dbReference type="AlphaFoldDB" id="A0A1V1H7T1"/>
<organism evidence="2">
    <name type="scientific">Oryza australiensis</name>
    <dbReference type="NCBI Taxonomy" id="4532"/>
    <lineage>
        <taxon>Eukaryota</taxon>
        <taxon>Viridiplantae</taxon>
        <taxon>Streptophyta</taxon>
        <taxon>Embryophyta</taxon>
        <taxon>Tracheophyta</taxon>
        <taxon>Spermatophyta</taxon>
        <taxon>Magnoliopsida</taxon>
        <taxon>Liliopsida</taxon>
        <taxon>Poales</taxon>
        <taxon>Poaceae</taxon>
        <taxon>BOP clade</taxon>
        <taxon>Oryzoideae</taxon>
        <taxon>Oryzeae</taxon>
        <taxon>Oryzinae</taxon>
        <taxon>Oryza</taxon>
    </lineage>
</organism>
<evidence type="ECO:0000256" key="1">
    <source>
        <dbReference type="SAM" id="MobiDB-lite"/>
    </source>
</evidence>
<gene>
    <name evidence="2" type="primary">OA_ABa0037F23.38</name>
</gene>